<evidence type="ECO:0000256" key="2">
    <source>
        <dbReference type="ARBA" id="ARBA00009748"/>
    </source>
</evidence>
<evidence type="ECO:0000256" key="1">
    <source>
        <dbReference type="ARBA" id="ARBA00004609"/>
    </source>
</evidence>
<dbReference type="PANTHER" id="PTHR33044">
    <property type="entry name" value="BIFUNCTIONAL INHIBITOR/LIPID-TRANSFER PROTEIN/SEED STORAGE 2S ALBUMIN SUPERFAMILY PROTEIN-RELATED"/>
    <property type="match status" value="1"/>
</dbReference>
<gene>
    <name evidence="12" type="ORF">HS088_TW22G00742</name>
</gene>
<dbReference type="GO" id="GO:0005886">
    <property type="term" value="C:plasma membrane"/>
    <property type="evidence" value="ECO:0007669"/>
    <property type="project" value="UniProtKB-SubCell"/>
</dbReference>
<dbReference type="InterPro" id="IPR036312">
    <property type="entry name" value="Bifun_inhib/LTP/seed_sf"/>
</dbReference>
<keyword evidence="3" id="KW-1003">Cell membrane</keyword>
<comment type="similarity">
    <text evidence="2">Belongs to the plant LTP family.</text>
</comment>
<evidence type="ECO:0000256" key="5">
    <source>
        <dbReference type="ARBA" id="ARBA00022729"/>
    </source>
</evidence>
<dbReference type="Proteomes" id="UP000593562">
    <property type="component" value="Unassembled WGS sequence"/>
</dbReference>
<comment type="subcellular location">
    <subcellularLocation>
        <location evidence="1">Cell membrane</location>
        <topology evidence="1">Lipid-anchor</topology>
        <topology evidence="1">GPI-anchor</topology>
    </subcellularLocation>
</comment>
<dbReference type="GO" id="GO:0008289">
    <property type="term" value="F:lipid binding"/>
    <property type="evidence" value="ECO:0007669"/>
    <property type="project" value="InterPro"/>
</dbReference>
<dbReference type="SMART" id="SM00499">
    <property type="entry name" value="AAI"/>
    <property type="match status" value="1"/>
</dbReference>
<keyword evidence="5 10" id="KW-0732">Signal</keyword>
<dbReference type="EMBL" id="JAAARO010000022">
    <property type="protein sequence ID" value="KAF5727055.1"/>
    <property type="molecule type" value="Genomic_DNA"/>
</dbReference>
<dbReference type="CDD" id="cd00010">
    <property type="entry name" value="AAI_LTSS"/>
    <property type="match status" value="1"/>
</dbReference>
<evidence type="ECO:0000256" key="4">
    <source>
        <dbReference type="ARBA" id="ARBA00022622"/>
    </source>
</evidence>
<evidence type="ECO:0000313" key="13">
    <source>
        <dbReference type="Proteomes" id="UP000593562"/>
    </source>
</evidence>
<dbReference type="InterPro" id="IPR000528">
    <property type="entry name" value="Plant_nsLTP"/>
</dbReference>
<keyword evidence="7" id="KW-0325">Glycoprotein</keyword>
<feature type="domain" description="Bifunctional inhibitor/plant lipid transfer protein/seed storage helical" evidence="11">
    <location>
        <begin position="28"/>
        <end position="105"/>
    </location>
</feature>
<keyword evidence="4" id="KW-0336">GPI-anchor</keyword>
<keyword evidence="13" id="KW-1185">Reference proteome</keyword>
<feature type="signal peptide" evidence="10">
    <location>
        <begin position="1"/>
        <end position="24"/>
    </location>
</feature>
<dbReference type="Gene3D" id="1.10.110.10">
    <property type="entry name" value="Plant lipid-transfer and hydrophobic proteins"/>
    <property type="match status" value="1"/>
</dbReference>
<dbReference type="InterPro" id="IPR043325">
    <property type="entry name" value="LTSS"/>
</dbReference>
<dbReference type="GO" id="GO:0098552">
    <property type="term" value="C:side of membrane"/>
    <property type="evidence" value="ECO:0007669"/>
    <property type="project" value="UniProtKB-KW"/>
</dbReference>
<keyword evidence="4" id="KW-0472">Membrane</keyword>
<evidence type="ECO:0000256" key="6">
    <source>
        <dbReference type="ARBA" id="ARBA00023157"/>
    </source>
</evidence>
<feature type="region of interest" description="Disordered" evidence="9">
    <location>
        <begin position="114"/>
        <end position="172"/>
    </location>
</feature>
<dbReference type="AlphaFoldDB" id="A0A7J7BZE4"/>
<comment type="caution">
    <text evidence="12">The sequence shown here is derived from an EMBL/GenBank/DDBJ whole genome shotgun (WGS) entry which is preliminary data.</text>
</comment>
<proteinExistence type="inferred from homology"/>
<accession>A0A7J7BZE4</accession>
<keyword evidence="6" id="KW-1015">Disulfide bond</keyword>
<dbReference type="InParanoid" id="A0A7J7BZE4"/>
<dbReference type="GO" id="GO:0006869">
    <property type="term" value="P:lipid transport"/>
    <property type="evidence" value="ECO:0007669"/>
    <property type="project" value="InterPro"/>
</dbReference>
<evidence type="ECO:0000256" key="9">
    <source>
        <dbReference type="SAM" id="MobiDB-lite"/>
    </source>
</evidence>
<feature type="compositionally biased region" description="Low complexity" evidence="9">
    <location>
        <begin position="114"/>
        <end position="162"/>
    </location>
</feature>
<evidence type="ECO:0000256" key="10">
    <source>
        <dbReference type="SAM" id="SignalP"/>
    </source>
</evidence>
<organism evidence="12 13">
    <name type="scientific">Tripterygium wilfordii</name>
    <name type="common">Thunder God vine</name>
    <dbReference type="NCBI Taxonomy" id="458696"/>
    <lineage>
        <taxon>Eukaryota</taxon>
        <taxon>Viridiplantae</taxon>
        <taxon>Streptophyta</taxon>
        <taxon>Embryophyta</taxon>
        <taxon>Tracheophyta</taxon>
        <taxon>Spermatophyta</taxon>
        <taxon>Magnoliopsida</taxon>
        <taxon>eudicotyledons</taxon>
        <taxon>Gunneridae</taxon>
        <taxon>Pentapetalae</taxon>
        <taxon>rosids</taxon>
        <taxon>fabids</taxon>
        <taxon>Celastrales</taxon>
        <taxon>Celastraceae</taxon>
        <taxon>Tripterygium</taxon>
    </lineage>
</organism>
<evidence type="ECO:0000313" key="12">
    <source>
        <dbReference type="EMBL" id="KAF5727055.1"/>
    </source>
</evidence>
<protein>
    <submittedName>
        <fullName evidence="12">Putative Nonspecific lipid-transfer protein</fullName>
    </submittedName>
</protein>
<evidence type="ECO:0000256" key="8">
    <source>
        <dbReference type="ARBA" id="ARBA00023288"/>
    </source>
</evidence>
<feature type="chain" id="PRO_5029473292" evidence="10">
    <location>
        <begin position="25"/>
        <end position="200"/>
    </location>
</feature>
<dbReference type="SUPFAM" id="SSF47699">
    <property type="entry name" value="Bifunctional inhibitor/lipid-transfer protein/seed storage 2S albumin"/>
    <property type="match status" value="1"/>
</dbReference>
<dbReference type="FunFam" id="1.10.110.10:FF:000001">
    <property type="entry name" value="Bifunctional inhibitor/lipid-transfer protein/seed storage 2S albumin superfamily protein"/>
    <property type="match status" value="1"/>
</dbReference>
<evidence type="ECO:0000259" key="11">
    <source>
        <dbReference type="SMART" id="SM00499"/>
    </source>
</evidence>
<evidence type="ECO:0000256" key="7">
    <source>
        <dbReference type="ARBA" id="ARBA00023180"/>
    </source>
</evidence>
<dbReference type="InterPro" id="IPR016140">
    <property type="entry name" value="Bifunc_inhib/LTP/seed_store"/>
</dbReference>
<sequence>MGSRLIEMSLALVLVALLCGGTAAQSSCTGVIMSLAPCLNYITGNSSTPSSSCCTQLGNVVQSSPLCLCPLLNGTGLNLGITINRTLALSLPGACNVQTLPVSQCNAVANGPSSSAAPPVSSPASSPSSESPAISPPGSSIGTPDEPATTPPASTVPSGTGSKTVPSTDGTSDGRIIKAPLHFLLFLLFIASSASSVTMF</sequence>
<dbReference type="Pfam" id="PF14368">
    <property type="entry name" value="LTP_2"/>
    <property type="match status" value="1"/>
</dbReference>
<evidence type="ECO:0000256" key="3">
    <source>
        <dbReference type="ARBA" id="ARBA00022475"/>
    </source>
</evidence>
<keyword evidence="8" id="KW-0449">Lipoprotein</keyword>
<dbReference type="PRINTS" id="PR00382">
    <property type="entry name" value="LIPIDTRNSFER"/>
</dbReference>
<reference evidence="12 13" key="1">
    <citation type="journal article" date="2020" name="Nat. Commun.">
        <title>Genome of Tripterygium wilfordii and identification of cytochrome P450 involved in triptolide biosynthesis.</title>
        <authorList>
            <person name="Tu L."/>
            <person name="Su P."/>
            <person name="Zhang Z."/>
            <person name="Gao L."/>
            <person name="Wang J."/>
            <person name="Hu T."/>
            <person name="Zhou J."/>
            <person name="Zhang Y."/>
            <person name="Zhao Y."/>
            <person name="Liu Y."/>
            <person name="Song Y."/>
            <person name="Tong Y."/>
            <person name="Lu Y."/>
            <person name="Yang J."/>
            <person name="Xu C."/>
            <person name="Jia M."/>
            <person name="Peters R.J."/>
            <person name="Huang L."/>
            <person name="Gao W."/>
        </authorList>
    </citation>
    <scope>NUCLEOTIDE SEQUENCE [LARGE SCALE GENOMIC DNA]</scope>
    <source>
        <strain evidence="13">cv. XIE 37</strain>
        <tissue evidence="12">Leaf</tissue>
    </source>
</reference>
<name>A0A7J7BZE4_TRIWF</name>